<feature type="domain" description="ZZ-type" evidence="10">
    <location>
        <begin position="3"/>
        <end position="55"/>
    </location>
</feature>
<reference evidence="12" key="1">
    <citation type="journal article" date="2023" name="PLoS Negl. Trop. Dis.">
        <title>A genome sequence for Biomphalaria pfeifferi, the major vector snail for the human-infecting parasite Schistosoma mansoni.</title>
        <authorList>
            <person name="Bu L."/>
            <person name="Lu L."/>
            <person name="Laidemitt M.R."/>
            <person name="Zhang S.M."/>
            <person name="Mutuku M."/>
            <person name="Mkoji G."/>
            <person name="Steinauer M."/>
            <person name="Loker E.S."/>
        </authorList>
    </citation>
    <scope>NUCLEOTIDE SEQUENCE</scope>
    <source>
        <strain evidence="12">KasaAsao</strain>
    </source>
</reference>
<dbReference type="SMART" id="SM00291">
    <property type="entry name" value="ZnF_ZZ"/>
    <property type="match status" value="2"/>
</dbReference>
<dbReference type="InterPro" id="IPR000433">
    <property type="entry name" value="Znf_ZZ"/>
</dbReference>
<dbReference type="Pfam" id="PF00569">
    <property type="entry name" value="ZZ"/>
    <property type="match status" value="2"/>
</dbReference>
<evidence type="ECO:0000256" key="1">
    <source>
        <dbReference type="ARBA" id="ARBA00004496"/>
    </source>
</evidence>
<keyword evidence="7" id="KW-0833">Ubl conjugation pathway</keyword>
<comment type="subcellular location">
    <subcellularLocation>
        <location evidence="1">Cytoplasm</location>
    </subcellularLocation>
</comment>
<evidence type="ECO:0000313" key="12">
    <source>
        <dbReference type="EMBL" id="KAK0042342.1"/>
    </source>
</evidence>
<dbReference type="InterPro" id="IPR010606">
    <property type="entry name" value="Mib_Herc2"/>
</dbReference>
<evidence type="ECO:0000256" key="2">
    <source>
        <dbReference type="ARBA" id="ARBA00004906"/>
    </source>
</evidence>
<dbReference type="PROSITE" id="PS51416">
    <property type="entry name" value="MIB_HERC2"/>
    <property type="match status" value="2"/>
</dbReference>
<dbReference type="PROSITE" id="PS01357">
    <property type="entry name" value="ZF_ZZ_1"/>
    <property type="match status" value="2"/>
</dbReference>
<keyword evidence="3" id="KW-0963">Cytoplasm</keyword>
<dbReference type="PANTHER" id="PTHR24202:SF4">
    <property type="entry name" value="E3 UBIQUITIN-PROTEIN LIGASE MIB2-RELATED"/>
    <property type="match status" value="1"/>
</dbReference>
<evidence type="ECO:0000256" key="9">
    <source>
        <dbReference type="PROSITE-ProRule" id="PRU00228"/>
    </source>
</evidence>
<keyword evidence="13" id="KW-1185">Reference proteome</keyword>
<gene>
    <name evidence="12" type="ORF">Bpfe_028254</name>
</gene>
<keyword evidence="4" id="KW-0479">Metal-binding</keyword>
<dbReference type="GO" id="GO:0004842">
    <property type="term" value="F:ubiquitin-protein transferase activity"/>
    <property type="evidence" value="ECO:0007669"/>
    <property type="project" value="InterPro"/>
</dbReference>
<keyword evidence="5" id="KW-0677">Repeat</keyword>
<dbReference type="Pfam" id="PF06701">
    <property type="entry name" value="MIB_HERC2"/>
    <property type="match status" value="2"/>
</dbReference>
<keyword evidence="6 9" id="KW-0863">Zinc-finger</keyword>
<dbReference type="GO" id="GO:0005737">
    <property type="term" value="C:cytoplasm"/>
    <property type="evidence" value="ECO:0007669"/>
    <property type="project" value="UniProtKB-SubCell"/>
</dbReference>
<dbReference type="GO" id="GO:0016567">
    <property type="term" value="P:protein ubiquitination"/>
    <property type="evidence" value="ECO:0007669"/>
    <property type="project" value="InterPro"/>
</dbReference>
<evidence type="ECO:0000256" key="4">
    <source>
        <dbReference type="ARBA" id="ARBA00022723"/>
    </source>
</evidence>
<dbReference type="SUPFAM" id="SSF159034">
    <property type="entry name" value="Mib/herc2 domain-like"/>
    <property type="match status" value="2"/>
</dbReference>
<dbReference type="FunFam" id="2.30.30.40:FF:000078">
    <property type="entry name" value="Putative e3 ubiquitin-protein ligase mib2"/>
    <property type="match status" value="1"/>
</dbReference>
<sequence>VRHESVTCNECKENGIRGIRWKCLNCDDYNICSSCYHKDKHIIEHVFKRIKSSSDEGVKVAARSDCQNSKCESLGLFKSATVIRGEHWMWDNQDGGAGSHGFIREINDWEQGNESTYRTQAGVLWAEGVGYTYRLGHNGKVDLEYVKPASGGFYYKTHLPVLDIDNLECPIRANEPLDDLFSSLLEPSNALKDMLLDAKKKFIENQETLKSGIRVVRGPDWTDNDMDGGEGFVGTVCEIGKVDPQKKERAQPVNVIWDIGTIKKYEIGASKKFPLCLLDSAPSGVIHKKIKCGSCDMIPIIGVRWKCTICFNYNLCSKCYHNDNHDTQHEFWRYINPTNK</sequence>
<proteinExistence type="predicted"/>
<keyword evidence="8" id="KW-0862">Zinc</keyword>
<dbReference type="EMBL" id="JASAOG010000244">
    <property type="protein sequence ID" value="KAK0042342.1"/>
    <property type="molecule type" value="Genomic_DNA"/>
</dbReference>
<dbReference type="Proteomes" id="UP001233172">
    <property type="component" value="Unassembled WGS sequence"/>
</dbReference>
<feature type="domain" description="MIB/HERC2" evidence="11">
    <location>
        <begin position="68"/>
        <end position="149"/>
    </location>
</feature>
<name>A0AAD8ATY1_BIOPF</name>
<dbReference type="InterPro" id="IPR037252">
    <property type="entry name" value="Mib_Herc2_sf"/>
</dbReference>
<dbReference type="Gene3D" id="2.30.30.40">
    <property type="entry name" value="SH3 Domains"/>
    <property type="match status" value="2"/>
</dbReference>
<feature type="non-terminal residue" evidence="12">
    <location>
        <position position="1"/>
    </location>
</feature>
<dbReference type="PANTHER" id="PTHR24202">
    <property type="entry name" value="E3 UBIQUITIN-PROTEIN LIGASE MIB2"/>
    <property type="match status" value="1"/>
</dbReference>
<accession>A0AAD8ATY1</accession>
<organism evidence="12 13">
    <name type="scientific">Biomphalaria pfeifferi</name>
    <name type="common">Bloodfluke planorb</name>
    <name type="synonym">Freshwater snail</name>
    <dbReference type="NCBI Taxonomy" id="112525"/>
    <lineage>
        <taxon>Eukaryota</taxon>
        <taxon>Metazoa</taxon>
        <taxon>Spiralia</taxon>
        <taxon>Lophotrochozoa</taxon>
        <taxon>Mollusca</taxon>
        <taxon>Gastropoda</taxon>
        <taxon>Heterobranchia</taxon>
        <taxon>Euthyneura</taxon>
        <taxon>Panpulmonata</taxon>
        <taxon>Hygrophila</taxon>
        <taxon>Lymnaeoidea</taxon>
        <taxon>Planorbidae</taxon>
        <taxon>Biomphalaria</taxon>
    </lineage>
</organism>
<feature type="non-terminal residue" evidence="12">
    <location>
        <position position="340"/>
    </location>
</feature>
<reference evidence="12" key="2">
    <citation type="submission" date="2023-04" db="EMBL/GenBank/DDBJ databases">
        <authorList>
            <person name="Bu L."/>
            <person name="Lu L."/>
            <person name="Laidemitt M.R."/>
            <person name="Zhang S.M."/>
            <person name="Mutuku M."/>
            <person name="Mkoji G."/>
            <person name="Steinauer M."/>
            <person name="Loker E.S."/>
        </authorList>
    </citation>
    <scope>NUCLEOTIDE SEQUENCE</scope>
    <source>
        <strain evidence="12">KasaAsao</strain>
        <tissue evidence="12">Whole Snail</tissue>
    </source>
</reference>
<evidence type="ECO:0000256" key="8">
    <source>
        <dbReference type="ARBA" id="ARBA00022833"/>
    </source>
</evidence>
<protein>
    <submittedName>
        <fullName evidence="12">E3 ubiquitin-protein ligase MIB1</fullName>
    </submittedName>
</protein>
<comment type="caution">
    <text evidence="12">The sequence shown here is derived from an EMBL/GenBank/DDBJ whole genome shotgun (WGS) entry which is preliminary data.</text>
</comment>
<dbReference type="SUPFAM" id="SSF57850">
    <property type="entry name" value="RING/U-box"/>
    <property type="match status" value="2"/>
</dbReference>
<dbReference type="PROSITE" id="PS50135">
    <property type="entry name" value="ZF_ZZ_2"/>
    <property type="match status" value="2"/>
</dbReference>
<evidence type="ECO:0000313" key="13">
    <source>
        <dbReference type="Proteomes" id="UP001233172"/>
    </source>
</evidence>
<evidence type="ECO:0000259" key="10">
    <source>
        <dbReference type="PROSITE" id="PS50135"/>
    </source>
</evidence>
<evidence type="ECO:0000259" key="11">
    <source>
        <dbReference type="PROSITE" id="PS51416"/>
    </source>
</evidence>
<dbReference type="AlphaFoldDB" id="A0AAD8ATY1"/>
<dbReference type="Gene3D" id="3.30.60.90">
    <property type="match status" value="2"/>
</dbReference>
<comment type="pathway">
    <text evidence="2">Protein modification; protein ubiquitination.</text>
</comment>
<dbReference type="GO" id="GO:0008270">
    <property type="term" value="F:zinc ion binding"/>
    <property type="evidence" value="ECO:0007669"/>
    <property type="project" value="UniProtKB-KW"/>
</dbReference>
<evidence type="ECO:0000256" key="6">
    <source>
        <dbReference type="ARBA" id="ARBA00022771"/>
    </source>
</evidence>
<evidence type="ECO:0000256" key="5">
    <source>
        <dbReference type="ARBA" id="ARBA00022737"/>
    </source>
</evidence>
<dbReference type="InterPro" id="IPR043145">
    <property type="entry name" value="Znf_ZZ_sf"/>
</dbReference>
<evidence type="ECO:0000256" key="7">
    <source>
        <dbReference type="ARBA" id="ARBA00022786"/>
    </source>
</evidence>
<feature type="domain" description="MIB/HERC2" evidence="11">
    <location>
        <begin position="201"/>
        <end position="281"/>
    </location>
</feature>
<feature type="domain" description="ZZ-type" evidence="10">
    <location>
        <begin position="287"/>
        <end position="339"/>
    </location>
</feature>
<evidence type="ECO:0000256" key="3">
    <source>
        <dbReference type="ARBA" id="ARBA00022490"/>
    </source>
</evidence>